<comment type="cofactor">
    <cofactor evidence="1">
        <name>Zn(2+)</name>
        <dbReference type="ChEBI" id="CHEBI:29105"/>
    </cofactor>
</comment>
<evidence type="ECO:0000313" key="6">
    <source>
        <dbReference type="EMBL" id="NGN41633.1"/>
    </source>
</evidence>
<dbReference type="AlphaFoldDB" id="A0A7C9R9R2"/>
<sequence>MSGRSARWADLTRHDFASLDSDRTIAVLPIGAIEQHGPHLPVSVDADLVDAVVERALPLIQSNLTVLFLPTMVYGKSNEHAAIAGTLTLSAETLIRVLMEIGESVACAGVRRLVFLNGHGGNSPVLDIVARDLKVKFGLQTATCHWYNFNEAETLRDKTEQAYGIHAGLVETSAMLAIKPERVVMERAADFGNAAQGWQESYRHIGLSAGRARPAWEIDDLNKDGACGNAAAATVEMGEKLLSTTARNFAAFVSEFDRFCREMDVVGRSDGQEKRES</sequence>
<evidence type="ECO:0000256" key="2">
    <source>
        <dbReference type="ARBA" id="ARBA00022723"/>
    </source>
</evidence>
<keyword evidence="7" id="KW-1185">Reference proteome</keyword>
<accession>A0A7C9R9R2</accession>
<dbReference type="InterPro" id="IPR024087">
    <property type="entry name" value="Creatininase-like_sf"/>
</dbReference>
<protein>
    <submittedName>
        <fullName evidence="6">Creatininase family protein</fullName>
    </submittedName>
</protein>
<evidence type="ECO:0000256" key="5">
    <source>
        <dbReference type="ARBA" id="ARBA00024029"/>
    </source>
</evidence>
<proteinExistence type="inferred from homology"/>
<keyword evidence="2" id="KW-0479">Metal-binding</keyword>
<dbReference type="RefSeq" id="WP_165117258.1">
    <property type="nucleotide sequence ID" value="NZ_JAAKZG010000004.1"/>
</dbReference>
<reference evidence="6 7" key="1">
    <citation type="submission" date="2020-02" db="EMBL/GenBank/DDBJ databases">
        <title>Genome sequence of the type strain CGMCC 1.15528 of Mesorhizobium zhangyense.</title>
        <authorList>
            <person name="Gao J."/>
            <person name="Sun J."/>
        </authorList>
    </citation>
    <scope>NUCLEOTIDE SEQUENCE [LARGE SCALE GENOMIC DNA]</scope>
    <source>
        <strain evidence="6 7">CGMCC 1.15528</strain>
    </source>
</reference>
<evidence type="ECO:0000313" key="7">
    <source>
        <dbReference type="Proteomes" id="UP000481252"/>
    </source>
</evidence>
<evidence type="ECO:0000256" key="4">
    <source>
        <dbReference type="ARBA" id="ARBA00022833"/>
    </source>
</evidence>
<comment type="similarity">
    <text evidence="5">Belongs to the creatininase superfamily.</text>
</comment>
<dbReference type="Gene3D" id="3.40.50.10310">
    <property type="entry name" value="Creatininase"/>
    <property type="match status" value="1"/>
</dbReference>
<gene>
    <name evidence="6" type="ORF">G6N74_11180</name>
</gene>
<dbReference type="Pfam" id="PF02633">
    <property type="entry name" value="Creatininase"/>
    <property type="match status" value="1"/>
</dbReference>
<dbReference type="PANTHER" id="PTHR35005:SF1">
    <property type="entry name" value="2-AMINO-5-FORMYLAMINO-6-RIBOSYLAMINOPYRIMIDIN-4(3H)-ONE 5'-MONOPHOSPHATE DEFORMYLASE"/>
    <property type="match status" value="1"/>
</dbReference>
<dbReference type="EMBL" id="JAAKZG010000004">
    <property type="protein sequence ID" value="NGN41633.1"/>
    <property type="molecule type" value="Genomic_DNA"/>
</dbReference>
<dbReference type="GO" id="GO:0016811">
    <property type="term" value="F:hydrolase activity, acting on carbon-nitrogen (but not peptide) bonds, in linear amides"/>
    <property type="evidence" value="ECO:0007669"/>
    <property type="project" value="TreeGrafter"/>
</dbReference>
<evidence type="ECO:0000256" key="3">
    <source>
        <dbReference type="ARBA" id="ARBA00022801"/>
    </source>
</evidence>
<dbReference type="PANTHER" id="PTHR35005">
    <property type="entry name" value="3-DEHYDRO-SCYLLO-INOSOSE HYDROLASE"/>
    <property type="match status" value="1"/>
</dbReference>
<keyword evidence="3" id="KW-0378">Hydrolase</keyword>
<keyword evidence="4" id="KW-0862">Zinc</keyword>
<dbReference type="InterPro" id="IPR003785">
    <property type="entry name" value="Creatininase/forma_Hydrolase"/>
</dbReference>
<dbReference type="Proteomes" id="UP000481252">
    <property type="component" value="Unassembled WGS sequence"/>
</dbReference>
<dbReference type="GO" id="GO:0009231">
    <property type="term" value="P:riboflavin biosynthetic process"/>
    <property type="evidence" value="ECO:0007669"/>
    <property type="project" value="TreeGrafter"/>
</dbReference>
<organism evidence="6 7">
    <name type="scientific">Mesorhizobium zhangyense</name>
    <dbReference type="NCBI Taxonomy" id="1776730"/>
    <lineage>
        <taxon>Bacteria</taxon>
        <taxon>Pseudomonadati</taxon>
        <taxon>Pseudomonadota</taxon>
        <taxon>Alphaproteobacteria</taxon>
        <taxon>Hyphomicrobiales</taxon>
        <taxon>Phyllobacteriaceae</taxon>
        <taxon>Mesorhizobium</taxon>
    </lineage>
</organism>
<dbReference type="SUPFAM" id="SSF102215">
    <property type="entry name" value="Creatininase"/>
    <property type="match status" value="1"/>
</dbReference>
<dbReference type="GO" id="GO:0046872">
    <property type="term" value="F:metal ion binding"/>
    <property type="evidence" value="ECO:0007669"/>
    <property type="project" value="UniProtKB-KW"/>
</dbReference>
<name>A0A7C9R9R2_9HYPH</name>
<evidence type="ECO:0000256" key="1">
    <source>
        <dbReference type="ARBA" id="ARBA00001947"/>
    </source>
</evidence>
<comment type="caution">
    <text evidence="6">The sequence shown here is derived from an EMBL/GenBank/DDBJ whole genome shotgun (WGS) entry which is preliminary data.</text>
</comment>